<evidence type="ECO:0000313" key="1">
    <source>
        <dbReference type="EMBL" id="GMI23743.1"/>
    </source>
</evidence>
<dbReference type="InterPro" id="IPR005331">
    <property type="entry name" value="Sulfotransferase"/>
</dbReference>
<name>A0ABQ6MCG2_9STRA</name>
<protein>
    <recommendedName>
        <fullName evidence="3">Sulfotransferase family protein</fullName>
    </recommendedName>
</protein>
<comment type="caution">
    <text evidence="1">The sequence shown here is derived from an EMBL/GenBank/DDBJ whole genome shotgun (WGS) entry which is preliminary data.</text>
</comment>
<dbReference type="SUPFAM" id="SSF52540">
    <property type="entry name" value="P-loop containing nucleoside triphosphate hydrolases"/>
    <property type="match status" value="1"/>
</dbReference>
<dbReference type="Proteomes" id="UP001165060">
    <property type="component" value="Unassembled WGS sequence"/>
</dbReference>
<dbReference type="EMBL" id="BRYB01000136">
    <property type="protein sequence ID" value="GMI23743.1"/>
    <property type="molecule type" value="Genomic_DNA"/>
</dbReference>
<accession>A0ABQ6MCG2</accession>
<dbReference type="InterPro" id="IPR027417">
    <property type="entry name" value="P-loop_NTPase"/>
</dbReference>
<proteinExistence type="predicted"/>
<sequence>MVALEDKCRSPSGDGVLGAGDEMGREFSIFPKQFSSEMVIVEKLKTIFLVTRKTGCSTMINALHEAYGTDMHAWPASFGELPKTKDGASRMRTQELTDQAKDYYVFAISRDPLTRFYSSVHQAARIEQRNPNPVDYTKTQVEDMLNRMESGACHVDEHLETQAVVLSSPMNDGHRIPVDFIIRMEHMLDDFMVMLDDVEEKTGIRPEPETEAALHSELSKHKNVGAHDMEVKTEAMDTRVREVYHQDFACFGGTQ</sequence>
<dbReference type="Pfam" id="PF03567">
    <property type="entry name" value="Sulfotransfer_2"/>
    <property type="match status" value="1"/>
</dbReference>
<keyword evidence="2" id="KW-1185">Reference proteome</keyword>
<gene>
    <name evidence="1" type="ORF">TeGR_g8852</name>
</gene>
<evidence type="ECO:0008006" key="3">
    <source>
        <dbReference type="Google" id="ProtNLM"/>
    </source>
</evidence>
<evidence type="ECO:0000313" key="2">
    <source>
        <dbReference type="Proteomes" id="UP001165060"/>
    </source>
</evidence>
<organism evidence="1 2">
    <name type="scientific">Tetraparma gracilis</name>
    <dbReference type="NCBI Taxonomy" id="2962635"/>
    <lineage>
        <taxon>Eukaryota</taxon>
        <taxon>Sar</taxon>
        <taxon>Stramenopiles</taxon>
        <taxon>Ochrophyta</taxon>
        <taxon>Bolidophyceae</taxon>
        <taxon>Parmales</taxon>
        <taxon>Triparmaceae</taxon>
        <taxon>Tetraparma</taxon>
    </lineage>
</organism>
<reference evidence="1 2" key="1">
    <citation type="journal article" date="2023" name="Commun. Biol.">
        <title>Genome analysis of Parmales, the sister group of diatoms, reveals the evolutionary specialization of diatoms from phago-mixotrophs to photoautotrophs.</title>
        <authorList>
            <person name="Ban H."/>
            <person name="Sato S."/>
            <person name="Yoshikawa S."/>
            <person name="Yamada K."/>
            <person name="Nakamura Y."/>
            <person name="Ichinomiya M."/>
            <person name="Sato N."/>
            <person name="Blanc-Mathieu R."/>
            <person name="Endo H."/>
            <person name="Kuwata A."/>
            <person name="Ogata H."/>
        </authorList>
    </citation>
    <scope>NUCLEOTIDE SEQUENCE [LARGE SCALE GENOMIC DNA]</scope>
</reference>